<dbReference type="OrthoDB" id="66881at2759"/>
<keyword evidence="5" id="KW-0560">Oxidoreductase</keyword>
<evidence type="ECO:0000256" key="4">
    <source>
        <dbReference type="ARBA" id="ARBA00022857"/>
    </source>
</evidence>
<dbReference type="PRINTS" id="PR00419">
    <property type="entry name" value="ADXRDTASE"/>
</dbReference>
<accession>A0A6A5YPX7</accession>
<dbReference type="PANTHER" id="PTHR23023">
    <property type="entry name" value="DIMETHYLANILINE MONOOXYGENASE"/>
    <property type="match status" value="1"/>
</dbReference>
<keyword evidence="6" id="KW-0503">Monooxygenase</keyword>
<evidence type="ECO:0000256" key="3">
    <source>
        <dbReference type="ARBA" id="ARBA00022827"/>
    </source>
</evidence>
<protein>
    <submittedName>
        <fullName evidence="6">Dimethylaniline monooxygenase</fullName>
    </submittedName>
</protein>
<dbReference type="Proteomes" id="UP000799770">
    <property type="component" value="Unassembled WGS sequence"/>
</dbReference>
<dbReference type="InterPro" id="IPR000960">
    <property type="entry name" value="Flavin_mOase"/>
</dbReference>
<dbReference type="GO" id="GO:0050661">
    <property type="term" value="F:NADP binding"/>
    <property type="evidence" value="ECO:0007669"/>
    <property type="project" value="InterPro"/>
</dbReference>
<evidence type="ECO:0000313" key="7">
    <source>
        <dbReference type="Proteomes" id="UP000799770"/>
    </source>
</evidence>
<keyword evidence="2" id="KW-0285">Flavoprotein</keyword>
<comment type="similarity">
    <text evidence="1">Belongs to the FMO family.</text>
</comment>
<keyword evidence="4" id="KW-0521">NADP</keyword>
<sequence>MPSHRPQRAAVIGAGISGIAVAAHLKREGLDVTVFERSSAAGGIWLFDERKPIEPRYPSITASDAEEPYDGAVAGNTKIAEALRHAPPGPCYIGLKNNVGTRLLQTTLNPFPSGTPDFVSHSVLKDYIQDTAVQTGVEPLTQYNTEVKSVTKIGKRWTVQTVNLTAVEASHARQKPSTEEFDAVVVASGHYHAARVPDIPGLSDWKRKWPNRVQHSKAYRSPDDFKGIGKNYLLIGGSVSATDIARELGPQAHNIYQSHRNGAFDLPASLLPDNAVRIEEVESFDTPSEGKETGLSREIDPIPATVTLKSGHKLCDLHHVILCTGYHITLPYLPHLHADNIRPEDADNEVLVTDGLQYHNLHKDIFYIPDPSLIFVGVPYFTATFTLFEFQAMVVAKVLSGQAKLPTEAEMRREYQDRVAAKGYGKGFHSLRDKEVEYVNELLEWVNKDLEREGLRKLEGHSKIWHEAKEEQVERMKAMFSGEARPGKPIEVVCY</sequence>
<evidence type="ECO:0000256" key="5">
    <source>
        <dbReference type="ARBA" id="ARBA00023002"/>
    </source>
</evidence>
<reference evidence="6" key="1">
    <citation type="journal article" date="2020" name="Stud. Mycol.">
        <title>101 Dothideomycetes genomes: a test case for predicting lifestyles and emergence of pathogens.</title>
        <authorList>
            <person name="Haridas S."/>
            <person name="Albert R."/>
            <person name="Binder M."/>
            <person name="Bloem J."/>
            <person name="Labutti K."/>
            <person name="Salamov A."/>
            <person name="Andreopoulos B."/>
            <person name="Baker S."/>
            <person name="Barry K."/>
            <person name="Bills G."/>
            <person name="Bluhm B."/>
            <person name="Cannon C."/>
            <person name="Castanera R."/>
            <person name="Culley D."/>
            <person name="Daum C."/>
            <person name="Ezra D."/>
            <person name="Gonzalez J."/>
            <person name="Henrissat B."/>
            <person name="Kuo A."/>
            <person name="Liang C."/>
            <person name="Lipzen A."/>
            <person name="Lutzoni F."/>
            <person name="Magnuson J."/>
            <person name="Mondo S."/>
            <person name="Nolan M."/>
            <person name="Ohm R."/>
            <person name="Pangilinan J."/>
            <person name="Park H.-J."/>
            <person name="Ramirez L."/>
            <person name="Alfaro M."/>
            <person name="Sun H."/>
            <person name="Tritt A."/>
            <person name="Yoshinaga Y."/>
            <person name="Zwiers L.-H."/>
            <person name="Turgeon B."/>
            <person name="Goodwin S."/>
            <person name="Spatafora J."/>
            <person name="Crous P."/>
            <person name="Grigoriev I."/>
        </authorList>
    </citation>
    <scope>NUCLEOTIDE SEQUENCE</scope>
    <source>
        <strain evidence="6">CBS 627.86</strain>
    </source>
</reference>
<name>A0A6A5YPX7_9PLEO</name>
<dbReference type="EMBL" id="ML977344">
    <property type="protein sequence ID" value="KAF2109003.1"/>
    <property type="molecule type" value="Genomic_DNA"/>
</dbReference>
<dbReference type="Pfam" id="PF13450">
    <property type="entry name" value="NAD_binding_8"/>
    <property type="match status" value="1"/>
</dbReference>
<dbReference type="Gene3D" id="3.50.50.60">
    <property type="entry name" value="FAD/NAD(P)-binding domain"/>
    <property type="match status" value="2"/>
</dbReference>
<keyword evidence="7" id="KW-1185">Reference proteome</keyword>
<evidence type="ECO:0000313" key="6">
    <source>
        <dbReference type="EMBL" id="KAF2109003.1"/>
    </source>
</evidence>
<dbReference type="AlphaFoldDB" id="A0A6A5YPX7"/>
<gene>
    <name evidence="6" type="ORF">BDV96DRAFT_652243</name>
</gene>
<keyword evidence="3" id="KW-0274">FAD</keyword>
<dbReference type="GO" id="GO:0004499">
    <property type="term" value="F:N,N-dimethylaniline monooxygenase activity"/>
    <property type="evidence" value="ECO:0007669"/>
    <property type="project" value="InterPro"/>
</dbReference>
<dbReference type="SUPFAM" id="SSF51905">
    <property type="entry name" value="FAD/NAD(P)-binding domain"/>
    <property type="match status" value="2"/>
</dbReference>
<dbReference type="GO" id="GO:0050660">
    <property type="term" value="F:flavin adenine dinucleotide binding"/>
    <property type="evidence" value="ECO:0007669"/>
    <property type="project" value="InterPro"/>
</dbReference>
<dbReference type="InterPro" id="IPR020946">
    <property type="entry name" value="Flavin_mOase-like"/>
</dbReference>
<evidence type="ECO:0000256" key="1">
    <source>
        <dbReference type="ARBA" id="ARBA00009183"/>
    </source>
</evidence>
<dbReference type="InterPro" id="IPR050346">
    <property type="entry name" value="FMO-like"/>
</dbReference>
<dbReference type="InterPro" id="IPR036188">
    <property type="entry name" value="FAD/NAD-bd_sf"/>
</dbReference>
<organism evidence="6 7">
    <name type="scientific">Lophiotrema nucula</name>
    <dbReference type="NCBI Taxonomy" id="690887"/>
    <lineage>
        <taxon>Eukaryota</taxon>
        <taxon>Fungi</taxon>
        <taxon>Dikarya</taxon>
        <taxon>Ascomycota</taxon>
        <taxon>Pezizomycotina</taxon>
        <taxon>Dothideomycetes</taxon>
        <taxon>Pleosporomycetidae</taxon>
        <taxon>Pleosporales</taxon>
        <taxon>Lophiotremataceae</taxon>
        <taxon>Lophiotrema</taxon>
    </lineage>
</organism>
<proteinExistence type="inferred from homology"/>
<dbReference type="Pfam" id="PF00743">
    <property type="entry name" value="FMO-like"/>
    <property type="match status" value="1"/>
</dbReference>
<dbReference type="PIRSF" id="PIRSF000332">
    <property type="entry name" value="FMO"/>
    <property type="match status" value="1"/>
</dbReference>
<evidence type="ECO:0000256" key="2">
    <source>
        <dbReference type="ARBA" id="ARBA00022630"/>
    </source>
</evidence>